<dbReference type="InterPro" id="IPR018719">
    <property type="entry name" value="DUF2243_membrane"/>
</dbReference>
<keyword evidence="2" id="KW-1185">Reference proteome</keyword>
<evidence type="ECO:0000313" key="2">
    <source>
        <dbReference type="Proteomes" id="UP001596410"/>
    </source>
</evidence>
<evidence type="ECO:0000313" key="1">
    <source>
        <dbReference type="EMBL" id="MFC7063708.1"/>
    </source>
</evidence>
<proteinExistence type="predicted"/>
<organism evidence="1 2">
    <name type="scientific">Halobacillus seohaensis</name>
    <dbReference type="NCBI Taxonomy" id="447421"/>
    <lineage>
        <taxon>Bacteria</taxon>
        <taxon>Bacillati</taxon>
        <taxon>Bacillota</taxon>
        <taxon>Bacilli</taxon>
        <taxon>Bacillales</taxon>
        <taxon>Bacillaceae</taxon>
        <taxon>Halobacillus</taxon>
    </lineage>
</organism>
<dbReference type="EMBL" id="JBHSZV010000053">
    <property type="protein sequence ID" value="MFC7063708.1"/>
    <property type="molecule type" value="Genomic_DNA"/>
</dbReference>
<protein>
    <submittedName>
        <fullName evidence="1">DUF2243 domain-containing protein</fullName>
    </submittedName>
</protein>
<dbReference type="Proteomes" id="UP001596410">
    <property type="component" value="Unassembled WGS sequence"/>
</dbReference>
<sequence>MSNPMRKKLITIGSFTLGFGFLGAMDGIVFHQILQWHSVIMQTDRAGQIVSR</sequence>
<dbReference type="Pfam" id="PF10002">
    <property type="entry name" value="DUF2243"/>
    <property type="match status" value="1"/>
</dbReference>
<reference evidence="2" key="1">
    <citation type="journal article" date="2019" name="Int. J. Syst. Evol. Microbiol.">
        <title>The Global Catalogue of Microorganisms (GCM) 10K type strain sequencing project: providing services to taxonomists for standard genome sequencing and annotation.</title>
        <authorList>
            <consortium name="The Broad Institute Genomics Platform"/>
            <consortium name="The Broad Institute Genome Sequencing Center for Infectious Disease"/>
            <person name="Wu L."/>
            <person name="Ma J."/>
        </authorList>
    </citation>
    <scope>NUCLEOTIDE SEQUENCE [LARGE SCALE GENOMIC DNA]</scope>
    <source>
        <strain evidence="2">CGMCC 4.1621</strain>
    </source>
</reference>
<comment type="caution">
    <text evidence="1">The sequence shown here is derived from an EMBL/GenBank/DDBJ whole genome shotgun (WGS) entry which is preliminary data.</text>
</comment>
<accession>A0ABW2EN56</accession>
<name>A0ABW2EN56_9BACI</name>
<gene>
    <name evidence="1" type="ORF">ACFQIC_18070</name>
</gene>